<name>A0A6M3JZX3_9ZZZZ</name>
<dbReference type="CDD" id="cd00984">
    <property type="entry name" value="DnaB_C"/>
    <property type="match status" value="1"/>
</dbReference>
<evidence type="ECO:0000259" key="12">
    <source>
        <dbReference type="PROSITE" id="PS51199"/>
    </source>
</evidence>
<dbReference type="SUPFAM" id="SSF52540">
    <property type="entry name" value="P-loop containing nucleoside triphosphate hydrolases"/>
    <property type="match status" value="1"/>
</dbReference>
<evidence type="ECO:0000256" key="10">
    <source>
        <dbReference type="ARBA" id="ARBA00044969"/>
    </source>
</evidence>
<dbReference type="GO" id="GO:1990077">
    <property type="term" value="C:primosome complex"/>
    <property type="evidence" value="ECO:0007669"/>
    <property type="project" value="UniProtKB-KW"/>
</dbReference>
<dbReference type="GO" id="GO:0003677">
    <property type="term" value="F:DNA binding"/>
    <property type="evidence" value="ECO:0007669"/>
    <property type="project" value="UniProtKB-KW"/>
</dbReference>
<dbReference type="GO" id="GO:0006269">
    <property type="term" value="P:DNA replication, synthesis of primer"/>
    <property type="evidence" value="ECO:0007669"/>
    <property type="project" value="UniProtKB-KW"/>
</dbReference>
<keyword evidence="4" id="KW-0547">Nucleotide-binding</keyword>
<dbReference type="Gene3D" id="1.10.860.10">
    <property type="entry name" value="DNAb Helicase, Chain A"/>
    <property type="match status" value="1"/>
</dbReference>
<keyword evidence="6 13" id="KW-0347">Helicase</keyword>
<keyword evidence="3" id="KW-0235">DNA replication</keyword>
<keyword evidence="2" id="KW-0639">Primosome</keyword>
<dbReference type="AlphaFoldDB" id="A0A6M3JZX3"/>
<evidence type="ECO:0000256" key="5">
    <source>
        <dbReference type="ARBA" id="ARBA00022801"/>
    </source>
</evidence>
<evidence type="ECO:0000256" key="1">
    <source>
        <dbReference type="ARBA" id="ARBA00008428"/>
    </source>
</evidence>
<keyword evidence="5" id="KW-0378">Hydrolase</keyword>
<keyword evidence="7" id="KW-0067">ATP-binding</keyword>
<evidence type="ECO:0000256" key="8">
    <source>
        <dbReference type="ARBA" id="ARBA00023125"/>
    </source>
</evidence>
<proteinExistence type="inferred from homology"/>
<sequence>MIDKIPPHSIDYEEAVLSACLRDDAQTVQTVIELLSDTDFYRTANRKIFNAITDLCGLGVEVCLVSVVEKLKEAKCLDECGGASYIASLLDAPVVIDINHFCRKIKDKAIQRKLIEECNTITHLCFDDTGIEKIIDESQARLNPIFNSVIENRDSSVKSYRDLILNATDRYEELAGKAGNITGLSTGFFILDYILCGLQDSDLIILAGRPSMGKTAMALNIAGNIGKDDIAMAVFSLEMSKEQLIDRQVSGMSGVNLQKFRNGKFTKEDWVKIQEAQSKIYQWPVYIDDTAALHYREIHRRAWQLKKKYDIKAIFIDHLQLICGDKERTRDREIGTITAALKATAKELRIPVVLLSQLNRSLEARGPGKKRPTLSDLRDSGNIEQDSDVIMFLYRPAVYQEKEDYEGQTELIVAKQRNGPTGMIKLKWNAKTTQFYNIDTREAT</sequence>
<accession>A0A6M3JZX3</accession>
<dbReference type="GO" id="GO:0005829">
    <property type="term" value="C:cytosol"/>
    <property type="evidence" value="ECO:0007669"/>
    <property type="project" value="TreeGrafter"/>
</dbReference>
<keyword evidence="8" id="KW-0238">DNA-binding</keyword>
<dbReference type="EMBL" id="MT142085">
    <property type="protein sequence ID" value="QJA74257.1"/>
    <property type="molecule type" value="Genomic_DNA"/>
</dbReference>
<dbReference type="SUPFAM" id="SSF48024">
    <property type="entry name" value="N-terminal domain of DnaB helicase"/>
    <property type="match status" value="1"/>
</dbReference>
<dbReference type="InterPro" id="IPR007694">
    <property type="entry name" value="DNA_helicase_DnaB-like_C"/>
</dbReference>
<evidence type="ECO:0000256" key="9">
    <source>
        <dbReference type="ARBA" id="ARBA00023235"/>
    </source>
</evidence>
<dbReference type="InterPro" id="IPR016136">
    <property type="entry name" value="DNA_helicase_N/primase_C"/>
</dbReference>
<dbReference type="GO" id="GO:0016787">
    <property type="term" value="F:hydrolase activity"/>
    <property type="evidence" value="ECO:0007669"/>
    <property type="project" value="UniProtKB-KW"/>
</dbReference>
<dbReference type="InterPro" id="IPR007693">
    <property type="entry name" value="DNA_helicase_DnaB-like_N"/>
</dbReference>
<dbReference type="GO" id="GO:0005524">
    <property type="term" value="F:ATP binding"/>
    <property type="evidence" value="ECO:0007669"/>
    <property type="project" value="UniProtKB-KW"/>
</dbReference>
<evidence type="ECO:0000256" key="6">
    <source>
        <dbReference type="ARBA" id="ARBA00022806"/>
    </source>
</evidence>
<dbReference type="InterPro" id="IPR036185">
    <property type="entry name" value="DNA_heli_DnaB-like_N_sf"/>
</dbReference>
<evidence type="ECO:0000256" key="7">
    <source>
        <dbReference type="ARBA" id="ARBA00022840"/>
    </source>
</evidence>
<dbReference type="EC" id="5.6.2.3" evidence="10"/>
<dbReference type="NCBIfam" id="TIGR00665">
    <property type="entry name" value="DnaB"/>
    <property type="match status" value="1"/>
</dbReference>
<dbReference type="InterPro" id="IPR027417">
    <property type="entry name" value="P-loop_NTPase"/>
</dbReference>
<dbReference type="PROSITE" id="PS51199">
    <property type="entry name" value="SF4_HELICASE"/>
    <property type="match status" value="1"/>
</dbReference>
<evidence type="ECO:0000256" key="11">
    <source>
        <dbReference type="ARBA" id="ARBA00048954"/>
    </source>
</evidence>
<evidence type="ECO:0000256" key="2">
    <source>
        <dbReference type="ARBA" id="ARBA00022515"/>
    </source>
</evidence>
<organism evidence="13">
    <name type="scientific">viral metagenome</name>
    <dbReference type="NCBI Taxonomy" id="1070528"/>
    <lineage>
        <taxon>unclassified sequences</taxon>
        <taxon>metagenomes</taxon>
        <taxon>organismal metagenomes</taxon>
    </lineage>
</organism>
<gene>
    <name evidence="13" type="ORF">MM415A02068_0009</name>
</gene>
<comment type="catalytic activity">
    <reaction evidence="11">
        <text>ATP + H2O = ADP + phosphate + H(+)</text>
        <dbReference type="Rhea" id="RHEA:13065"/>
        <dbReference type="ChEBI" id="CHEBI:15377"/>
        <dbReference type="ChEBI" id="CHEBI:15378"/>
        <dbReference type="ChEBI" id="CHEBI:30616"/>
        <dbReference type="ChEBI" id="CHEBI:43474"/>
        <dbReference type="ChEBI" id="CHEBI:456216"/>
        <dbReference type="EC" id="5.6.2.3"/>
    </reaction>
</comment>
<keyword evidence="9" id="KW-0413">Isomerase</keyword>
<dbReference type="Pfam" id="PF00772">
    <property type="entry name" value="DnaB"/>
    <property type="match status" value="1"/>
</dbReference>
<evidence type="ECO:0000313" key="13">
    <source>
        <dbReference type="EMBL" id="QJA74257.1"/>
    </source>
</evidence>
<dbReference type="Gene3D" id="3.40.50.300">
    <property type="entry name" value="P-loop containing nucleotide triphosphate hydrolases"/>
    <property type="match status" value="1"/>
</dbReference>
<protein>
    <recommendedName>
        <fullName evidence="10">DNA 5'-3' helicase</fullName>
        <ecNumber evidence="10">5.6.2.3</ecNumber>
    </recommendedName>
</protein>
<evidence type="ECO:0000256" key="4">
    <source>
        <dbReference type="ARBA" id="ARBA00022741"/>
    </source>
</evidence>
<feature type="domain" description="SF4 helicase" evidence="12">
    <location>
        <begin position="177"/>
        <end position="442"/>
    </location>
</feature>
<dbReference type="GO" id="GO:0043139">
    <property type="term" value="F:5'-3' DNA helicase activity"/>
    <property type="evidence" value="ECO:0007669"/>
    <property type="project" value="UniProtKB-EC"/>
</dbReference>
<reference evidence="13" key="1">
    <citation type="submission" date="2020-03" db="EMBL/GenBank/DDBJ databases">
        <title>The deep terrestrial virosphere.</title>
        <authorList>
            <person name="Holmfeldt K."/>
            <person name="Nilsson E."/>
            <person name="Simone D."/>
            <person name="Lopez-Fernandez M."/>
            <person name="Wu X."/>
            <person name="de Brujin I."/>
            <person name="Lundin D."/>
            <person name="Andersson A."/>
            <person name="Bertilsson S."/>
            <person name="Dopson M."/>
        </authorList>
    </citation>
    <scope>NUCLEOTIDE SEQUENCE</scope>
    <source>
        <strain evidence="13">MM415A02068</strain>
    </source>
</reference>
<dbReference type="Pfam" id="PF03796">
    <property type="entry name" value="DnaB_C"/>
    <property type="match status" value="1"/>
</dbReference>
<dbReference type="PANTHER" id="PTHR30153:SF2">
    <property type="entry name" value="REPLICATIVE DNA HELICASE"/>
    <property type="match status" value="1"/>
</dbReference>
<dbReference type="PANTHER" id="PTHR30153">
    <property type="entry name" value="REPLICATIVE DNA HELICASE DNAB"/>
    <property type="match status" value="1"/>
</dbReference>
<comment type="similarity">
    <text evidence="1">Belongs to the helicase family. DnaB subfamily.</text>
</comment>
<evidence type="ECO:0000256" key="3">
    <source>
        <dbReference type="ARBA" id="ARBA00022705"/>
    </source>
</evidence>
<dbReference type="InterPro" id="IPR007692">
    <property type="entry name" value="DNA_helicase_DnaB"/>
</dbReference>